<reference evidence="1 2" key="1">
    <citation type="submission" date="2021-06" db="EMBL/GenBank/DDBJ databases">
        <title>Actinomycetes sequencing.</title>
        <authorList>
            <person name="Shan Q."/>
        </authorList>
    </citation>
    <scope>NUCLEOTIDE SEQUENCE [LARGE SCALE GENOMIC DNA]</scope>
    <source>
        <strain evidence="1 2">NEAU-G5</strain>
    </source>
</reference>
<name>A0ABS6B424_9NOCA</name>
<proteinExistence type="predicted"/>
<keyword evidence="2" id="KW-1185">Reference proteome</keyword>
<dbReference type="RefSeq" id="WP_215919121.1">
    <property type="nucleotide sequence ID" value="NZ_JAHKNI010000007.1"/>
</dbReference>
<sequence length="92" mass="9917">MTTVENRFAGHPAELQAALEALAAAERDLRATNWWAIPHLNADASGDVAPQAIADAWRDHALIIKRAARRWEKAQAAVLALLGAELPKEGGE</sequence>
<organism evidence="1 2">
    <name type="scientific">Nocardia albiluteola</name>
    <dbReference type="NCBI Taxonomy" id="2842303"/>
    <lineage>
        <taxon>Bacteria</taxon>
        <taxon>Bacillati</taxon>
        <taxon>Actinomycetota</taxon>
        <taxon>Actinomycetes</taxon>
        <taxon>Mycobacteriales</taxon>
        <taxon>Nocardiaceae</taxon>
        <taxon>Nocardia</taxon>
    </lineage>
</organism>
<dbReference type="Proteomes" id="UP000733379">
    <property type="component" value="Unassembled WGS sequence"/>
</dbReference>
<evidence type="ECO:0000313" key="2">
    <source>
        <dbReference type="Proteomes" id="UP000733379"/>
    </source>
</evidence>
<gene>
    <name evidence="1" type="ORF">KO481_21475</name>
</gene>
<dbReference type="EMBL" id="JAHKNI010000007">
    <property type="protein sequence ID" value="MBU3064090.1"/>
    <property type="molecule type" value="Genomic_DNA"/>
</dbReference>
<evidence type="ECO:0000313" key="1">
    <source>
        <dbReference type="EMBL" id="MBU3064090.1"/>
    </source>
</evidence>
<accession>A0ABS6B424</accession>
<comment type="caution">
    <text evidence="1">The sequence shown here is derived from an EMBL/GenBank/DDBJ whole genome shotgun (WGS) entry which is preliminary data.</text>
</comment>
<protein>
    <submittedName>
        <fullName evidence="1">Uncharacterized protein</fullName>
    </submittedName>
</protein>